<dbReference type="AlphaFoldDB" id="A0AAN9FJ55"/>
<organism evidence="1 2">
    <name type="scientific">Crotalaria pallida</name>
    <name type="common">Smooth rattlebox</name>
    <name type="synonym">Crotalaria striata</name>
    <dbReference type="NCBI Taxonomy" id="3830"/>
    <lineage>
        <taxon>Eukaryota</taxon>
        <taxon>Viridiplantae</taxon>
        <taxon>Streptophyta</taxon>
        <taxon>Embryophyta</taxon>
        <taxon>Tracheophyta</taxon>
        <taxon>Spermatophyta</taxon>
        <taxon>Magnoliopsida</taxon>
        <taxon>eudicotyledons</taxon>
        <taxon>Gunneridae</taxon>
        <taxon>Pentapetalae</taxon>
        <taxon>rosids</taxon>
        <taxon>fabids</taxon>
        <taxon>Fabales</taxon>
        <taxon>Fabaceae</taxon>
        <taxon>Papilionoideae</taxon>
        <taxon>50 kb inversion clade</taxon>
        <taxon>genistoids sensu lato</taxon>
        <taxon>core genistoids</taxon>
        <taxon>Crotalarieae</taxon>
        <taxon>Crotalaria</taxon>
    </lineage>
</organism>
<dbReference type="EMBL" id="JAYWIO010000003">
    <property type="protein sequence ID" value="KAK7277349.1"/>
    <property type="molecule type" value="Genomic_DNA"/>
</dbReference>
<accession>A0AAN9FJ55</accession>
<sequence length="71" mass="7855">MRVIVKTKKKKSHFFLLNCFTRRPSTFASLSLSLVSGEFAPPLVDLRSPSGHLLSPQSHSISTSPLILFSL</sequence>
<comment type="caution">
    <text evidence="1">The sequence shown here is derived from an EMBL/GenBank/DDBJ whole genome shotgun (WGS) entry which is preliminary data.</text>
</comment>
<protein>
    <submittedName>
        <fullName evidence="1">Uncharacterized protein</fullName>
    </submittedName>
</protein>
<evidence type="ECO:0000313" key="1">
    <source>
        <dbReference type="EMBL" id="KAK7277349.1"/>
    </source>
</evidence>
<proteinExistence type="predicted"/>
<evidence type="ECO:0000313" key="2">
    <source>
        <dbReference type="Proteomes" id="UP001372338"/>
    </source>
</evidence>
<keyword evidence="2" id="KW-1185">Reference proteome</keyword>
<reference evidence="1 2" key="1">
    <citation type="submission" date="2024-01" db="EMBL/GenBank/DDBJ databases">
        <title>The genomes of 5 underutilized Papilionoideae crops provide insights into root nodulation and disease resistanc.</title>
        <authorList>
            <person name="Yuan L."/>
        </authorList>
    </citation>
    <scope>NUCLEOTIDE SEQUENCE [LARGE SCALE GENOMIC DNA]</scope>
    <source>
        <strain evidence="1">ZHUSHIDOU_FW_LH</strain>
        <tissue evidence="1">Leaf</tissue>
    </source>
</reference>
<name>A0AAN9FJ55_CROPI</name>
<gene>
    <name evidence="1" type="ORF">RIF29_18500</name>
</gene>
<dbReference type="Proteomes" id="UP001372338">
    <property type="component" value="Unassembled WGS sequence"/>
</dbReference>